<evidence type="ECO:0008006" key="3">
    <source>
        <dbReference type="Google" id="ProtNLM"/>
    </source>
</evidence>
<proteinExistence type="predicted"/>
<accession>A0ABU3K313</accession>
<dbReference type="RefSeq" id="WP_313831129.1">
    <property type="nucleotide sequence ID" value="NZ_JAQOUE010000001.1"/>
</dbReference>
<reference evidence="1 2" key="1">
    <citation type="journal article" date="2023" name="ISME J.">
        <title>Cultivation and genomic characterization of novel and ubiquitous marine nitrite-oxidizing bacteria from the Nitrospirales.</title>
        <authorList>
            <person name="Mueller A.J."/>
            <person name="Daebeler A."/>
            <person name="Herbold C.W."/>
            <person name="Kirkegaard R.H."/>
            <person name="Daims H."/>
        </authorList>
    </citation>
    <scope>NUCLEOTIDE SEQUENCE [LARGE SCALE GENOMIC DNA]</scope>
    <source>
        <strain evidence="1 2">EB</strain>
    </source>
</reference>
<comment type="caution">
    <text evidence="1">The sequence shown here is derived from an EMBL/GenBank/DDBJ whole genome shotgun (WGS) entry which is preliminary data.</text>
</comment>
<sequence>MKQRIWLVLLGSLFLMILTSCVSTSPQELLKQEDHKTLAAWYQQEAASLRTRAKEMLQLAKRYEYYYRDGDYFTRMRILKHCRFLVEEYTTAATEADALAKAHAEANRPE</sequence>
<dbReference type="EMBL" id="JAQOUE010000001">
    <property type="protein sequence ID" value="MDT7040771.1"/>
    <property type="molecule type" value="Genomic_DNA"/>
</dbReference>
<protein>
    <recommendedName>
        <fullName evidence="3">Lipoprotein</fullName>
    </recommendedName>
</protein>
<evidence type="ECO:0000313" key="2">
    <source>
        <dbReference type="Proteomes" id="UP001250932"/>
    </source>
</evidence>
<dbReference type="PROSITE" id="PS51257">
    <property type="entry name" value="PROKAR_LIPOPROTEIN"/>
    <property type="match status" value="1"/>
</dbReference>
<gene>
    <name evidence="1" type="ORF">PPG34_00310</name>
</gene>
<organism evidence="1 2">
    <name type="scientific">Candidatus Nitronereus thalassa</name>
    <dbReference type="NCBI Taxonomy" id="3020898"/>
    <lineage>
        <taxon>Bacteria</taxon>
        <taxon>Pseudomonadati</taxon>
        <taxon>Nitrospirota</taxon>
        <taxon>Nitrospiria</taxon>
        <taxon>Nitrospirales</taxon>
        <taxon>Nitrospiraceae</taxon>
        <taxon>Candidatus Nitronereus</taxon>
    </lineage>
</organism>
<dbReference type="Proteomes" id="UP001250932">
    <property type="component" value="Unassembled WGS sequence"/>
</dbReference>
<name>A0ABU3K313_9BACT</name>
<keyword evidence="2" id="KW-1185">Reference proteome</keyword>
<evidence type="ECO:0000313" key="1">
    <source>
        <dbReference type="EMBL" id="MDT7040771.1"/>
    </source>
</evidence>